<dbReference type="Proteomes" id="UP000807025">
    <property type="component" value="Unassembled WGS sequence"/>
</dbReference>
<feature type="region of interest" description="Disordered" evidence="1">
    <location>
        <begin position="1"/>
        <end position="56"/>
    </location>
</feature>
<sequence length="225" mass="25719">MQSIKRKATASPRSRREDDESYASSHDLPGNTTPRKPCRQGSSLSPSAKSRARSTNNHAIFEQRYRSLQDPEQEDQVAVNGDTQVNLPLQLYKNQHVFNHRFIATEGRRPCYAIRTYNGSYTSINPLAFIQHVYPFSQLRQFKVHILPHFVIFNMGMKLDKILGGSTILDNIYSKLDISEPNTAAHITSCLDLYRLWMSRSPSDTFTNFHQLVGFFPSTQPDVKP</sequence>
<organism evidence="2 3">
    <name type="scientific">Pleurotus eryngii</name>
    <name type="common">Boletus of the steppes</name>
    <dbReference type="NCBI Taxonomy" id="5323"/>
    <lineage>
        <taxon>Eukaryota</taxon>
        <taxon>Fungi</taxon>
        <taxon>Dikarya</taxon>
        <taxon>Basidiomycota</taxon>
        <taxon>Agaricomycotina</taxon>
        <taxon>Agaricomycetes</taxon>
        <taxon>Agaricomycetidae</taxon>
        <taxon>Agaricales</taxon>
        <taxon>Pleurotineae</taxon>
        <taxon>Pleurotaceae</taxon>
        <taxon>Pleurotus</taxon>
    </lineage>
</organism>
<gene>
    <name evidence="2" type="ORF">BDN71DRAFT_1589662</name>
</gene>
<dbReference type="OrthoDB" id="3133596at2759"/>
<dbReference type="AlphaFoldDB" id="A0A9P5ZWE7"/>
<evidence type="ECO:0000256" key="1">
    <source>
        <dbReference type="SAM" id="MobiDB-lite"/>
    </source>
</evidence>
<proteinExistence type="predicted"/>
<dbReference type="EMBL" id="MU154561">
    <property type="protein sequence ID" value="KAF9495543.1"/>
    <property type="molecule type" value="Genomic_DNA"/>
</dbReference>
<reference evidence="2" key="1">
    <citation type="submission" date="2020-11" db="EMBL/GenBank/DDBJ databases">
        <authorList>
            <consortium name="DOE Joint Genome Institute"/>
            <person name="Ahrendt S."/>
            <person name="Riley R."/>
            <person name="Andreopoulos W."/>
            <person name="Labutti K."/>
            <person name="Pangilinan J."/>
            <person name="Ruiz-Duenas F.J."/>
            <person name="Barrasa J.M."/>
            <person name="Sanchez-Garcia M."/>
            <person name="Camarero S."/>
            <person name="Miyauchi S."/>
            <person name="Serrano A."/>
            <person name="Linde D."/>
            <person name="Babiker R."/>
            <person name="Drula E."/>
            <person name="Ayuso-Fernandez I."/>
            <person name="Pacheco R."/>
            <person name="Padilla G."/>
            <person name="Ferreira P."/>
            <person name="Barriuso J."/>
            <person name="Kellner H."/>
            <person name="Castanera R."/>
            <person name="Alfaro M."/>
            <person name="Ramirez L."/>
            <person name="Pisabarro A.G."/>
            <person name="Kuo A."/>
            <person name="Tritt A."/>
            <person name="Lipzen A."/>
            <person name="He G."/>
            <person name="Yan M."/>
            <person name="Ng V."/>
            <person name="Cullen D."/>
            <person name="Martin F."/>
            <person name="Rosso M.-N."/>
            <person name="Henrissat B."/>
            <person name="Hibbett D."/>
            <person name="Martinez A.T."/>
            <person name="Grigoriev I.V."/>
        </authorList>
    </citation>
    <scope>NUCLEOTIDE SEQUENCE</scope>
    <source>
        <strain evidence="2">ATCC 90797</strain>
    </source>
</reference>
<keyword evidence="3" id="KW-1185">Reference proteome</keyword>
<evidence type="ECO:0000313" key="3">
    <source>
        <dbReference type="Proteomes" id="UP000807025"/>
    </source>
</evidence>
<protein>
    <submittedName>
        <fullName evidence="2">Uncharacterized protein</fullName>
    </submittedName>
</protein>
<comment type="caution">
    <text evidence="2">The sequence shown here is derived from an EMBL/GenBank/DDBJ whole genome shotgun (WGS) entry which is preliminary data.</text>
</comment>
<feature type="compositionally biased region" description="Polar residues" evidence="1">
    <location>
        <begin position="30"/>
        <end position="56"/>
    </location>
</feature>
<accession>A0A9P5ZWE7</accession>
<name>A0A9P5ZWE7_PLEER</name>
<evidence type="ECO:0000313" key="2">
    <source>
        <dbReference type="EMBL" id="KAF9495543.1"/>
    </source>
</evidence>